<evidence type="ECO:0000259" key="7">
    <source>
        <dbReference type="SMART" id="SM00849"/>
    </source>
</evidence>
<evidence type="ECO:0000256" key="5">
    <source>
        <dbReference type="ARBA" id="ARBA00023136"/>
    </source>
</evidence>
<evidence type="ECO:0000256" key="3">
    <source>
        <dbReference type="ARBA" id="ARBA00022692"/>
    </source>
</evidence>
<keyword evidence="3 6" id="KW-0812">Transmembrane</keyword>
<comment type="subcellular location">
    <subcellularLocation>
        <location evidence="1">Cell membrane</location>
        <topology evidence="1">Multi-pass membrane protein</topology>
    </subcellularLocation>
</comment>
<dbReference type="PANTHER" id="PTHR30619">
    <property type="entry name" value="DNA INTERNALIZATION/COMPETENCE PROTEIN COMEC/REC2"/>
    <property type="match status" value="1"/>
</dbReference>
<dbReference type="NCBIfam" id="TIGR00361">
    <property type="entry name" value="ComEC_Rec2"/>
    <property type="match status" value="1"/>
</dbReference>
<dbReference type="EMBL" id="CAADFH010000004">
    <property type="protein sequence ID" value="VFJ88503.1"/>
    <property type="molecule type" value="Genomic_DNA"/>
</dbReference>
<dbReference type="InterPro" id="IPR001279">
    <property type="entry name" value="Metallo-B-lactamas"/>
</dbReference>
<dbReference type="SUPFAM" id="SSF56281">
    <property type="entry name" value="Metallo-hydrolase/oxidoreductase"/>
    <property type="match status" value="1"/>
</dbReference>
<accession>A0A450U915</accession>
<feature type="transmembrane region" description="Helical" evidence="6">
    <location>
        <begin position="237"/>
        <end position="257"/>
    </location>
</feature>
<evidence type="ECO:0000313" key="8">
    <source>
        <dbReference type="EMBL" id="VFJ88503.1"/>
    </source>
</evidence>
<dbReference type="Pfam" id="PF13567">
    <property type="entry name" value="DUF4131"/>
    <property type="match status" value="1"/>
</dbReference>
<dbReference type="InterPro" id="IPR004797">
    <property type="entry name" value="Competence_ComEC/Rec2"/>
</dbReference>
<feature type="transmembrane region" description="Helical" evidence="6">
    <location>
        <begin position="369"/>
        <end position="391"/>
    </location>
</feature>
<feature type="transmembrane region" description="Helical" evidence="6">
    <location>
        <begin position="403"/>
        <end position="427"/>
    </location>
</feature>
<feature type="transmembrane region" description="Helical" evidence="6">
    <location>
        <begin position="465"/>
        <end position="482"/>
    </location>
</feature>
<dbReference type="GO" id="GO:0030420">
    <property type="term" value="P:establishment of competence for transformation"/>
    <property type="evidence" value="ECO:0007669"/>
    <property type="project" value="InterPro"/>
</dbReference>
<dbReference type="InterPro" id="IPR004477">
    <property type="entry name" value="ComEC_N"/>
</dbReference>
<reference evidence="8" key="1">
    <citation type="submission" date="2019-02" db="EMBL/GenBank/DDBJ databases">
        <authorList>
            <person name="Gruber-Vodicka R. H."/>
            <person name="Seah K. B. B."/>
        </authorList>
    </citation>
    <scope>NUCLEOTIDE SEQUENCE</scope>
    <source>
        <strain evidence="8">BECK_M6</strain>
    </source>
</reference>
<dbReference type="AlphaFoldDB" id="A0A450U915"/>
<proteinExistence type="predicted"/>
<dbReference type="Pfam" id="PF00753">
    <property type="entry name" value="Lactamase_B"/>
    <property type="match status" value="1"/>
</dbReference>
<dbReference type="Pfam" id="PF03772">
    <property type="entry name" value="Competence"/>
    <property type="match status" value="1"/>
</dbReference>
<dbReference type="InterPro" id="IPR035681">
    <property type="entry name" value="ComA-like_MBL"/>
</dbReference>
<dbReference type="NCBIfam" id="TIGR00360">
    <property type="entry name" value="ComEC_N-term"/>
    <property type="match status" value="1"/>
</dbReference>
<keyword evidence="4 6" id="KW-1133">Transmembrane helix</keyword>
<gene>
    <name evidence="8" type="ORF">BECKLFY1418A_GA0070994_100449</name>
</gene>
<evidence type="ECO:0000256" key="6">
    <source>
        <dbReference type="SAM" id="Phobius"/>
    </source>
</evidence>
<feature type="transmembrane region" description="Helical" evidence="6">
    <location>
        <begin position="29"/>
        <end position="59"/>
    </location>
</feature>
<evidence type="ECO:0000256" key="1">
    <source>
        <dbReference type="ARBA" id="ARBA00004651"/>
    </source>
</evidence>
<dbReference type="SMART" id="SM00849">
    <property type="entry name" value="Lactamase_B"/>
    <property type="match status" value="1"/>
</dbReference>
<sequence length="771" mass="85084">MRTGAIAFLFGILLVTVLSHLPDVFFVQFLPALIFFAAFSSRPIRIVAWLGIGFLWALFRAEVGLSNVLPADLEGYDLVIDGIIASIPTQAGHKTGFLLDVLEIEPSAHTPDRNTWGRGQRIRLNWYGVHPRILPGERWRLTVRLKRPRGFGNPGFDYEKWLFQQGIRATGYVRSGLENRRIMANNPMSLIHVRYRLAQIIHSVDSPYAGIVKALTIGVRDEVTEEQWTTLRTTGTAHLMAISGLHIGLIGTLIFFAARRMWTLFPYMALAVPAQRMAALAAIIGALGYAALAGFSLPTQRALVMVCVVMAGIFWRRHVSIGNSLASALLVILFLEPFAVLSIGFWLSFAAVAVILFGMTGHLSARNSWWRWGKVQILVAIGLLPLTLLFFQQHPLTSPIANLVAIPWIGFVVVPLVLAGTCLAGVFPNLGGTLLDAGGGAIAAIWPFLQWLAALDFVYQKTFTPALWTVVAGGIGVVLLLLPRGIPGRWLGVIWLLPLFLVPVPRPDQGEAWFDLLDVGQGLAAVLRTREHVLVYDVGPSFSPNFDAGRAIVAPFLRNQGIKSIDQVIISHRDKDHRGGLKGLLAEFPVDTVLANTPSFMEESISIGPRDTTPCRDGMKWHWDGIDFRILHPPRGKEASDNDASCVLRISNADNAILLTGDIEHRAERRLIRDHGNKLSADILVVPHHGSNTSSSKAFIEAVKPRYALFSIGYRNRFGLPADAVITRYEQNGTRLLFSDRSGAIGFRLVPGKGISAPVSYRDKARRFWHR</sequence>
<dbReference type="InterPro" id="IPR052159">
    <property type="entry name" value="Competence_DNA_uptake"/>
</dbReference>
<evidence type="ECO:0000256" key="2">
    <source>
        <dbReference type="ARBA" id="ARBA00022475"/>
    </source>
</evidence>
<evidence type="ECO:0000256" key="4">
    <source>
        <dbReference type="ARBA" id="ARBA00022989"/>
    </source>
</evidence>
<name>A0A450U915_9GAMM</name>
<dbReference type="CDD" id="cd07731">
    <property type="entry name" value="ComA-like_MBL-fold"/>
    <property type="match status" value="1"/>
</dbReference>
<feature type="transmembrane region" description="Helical" evidence="6">
    <location>
        <begin position="277"/>
        <end position="295"/>
    </location>
</feature>
<dbReference type="PANTHER" id="PTHR30619:SF1">
    <property type="entry name" value="RECOMBINATION PROTEIN 2"/>
    <property type="match status" value="1"/>
</dbReference>
<dbReference type="Gene3D" id="3.60.15.10">
    <property type="entry name" value="Ribonuclease Z/Hydroxyacylglutathione hydrolase-like"/>
    <property type="match status" value="1"/>
</dbReference>
<feature type="transmembrane region" description="Helical" evidence="6">
    <location>
        <begin position="434"/>
        <end position="453"/>
    </location>
</feature>
<feature type="transmembrane region" description="Helical" evidence="6">
    <location>
        <begin position="325"/>
        <end position="357"/>
    </location>
</feature>
<organism evidence="8">
    <name type="scientific">Candidatus Kentrum sp. LFY</name>
    <dbReference type="NCBI Taxonomy" id="2126342"/>
    <lineage>
        <taxon>Bacteria</taxon>
        <taxon>Pseudomonadati</taxon>
        <taxon>Pseudomonadota</taxon>
        <taxon>Gammaproteobacteria</taxon>
        <taxon>Candidatus Kentrum</taxon>
    </lineage>
</organism>
<dbReference type="InterPro" id="IPR036866">
    <property type="entry name" value="RibonucZ/Hydroxyglut_hydro"/>
</dbReference>
<dbReference type="GO" id="GO:0005886">
    <property type="term" value="C:plasma membrane"/>
    <property type="evidence" value="ECO:0007669"/>
    <property type="project" value="UniProtKB-SubCell"/>
</dbReference>
<keyword evidence="2" id="KW-1003">Cell membrane</keyword>
<feature type="domain" description="Metallo-beta-lactamase" evidence="7">
    <location>
        <begin position="521"/>
        <end position="714"/>
    </location>
</feature>
<dbReference type="InterPro" id="IPR025405">
    <property type="entry name" value="DUF4131"/>
</dbReference>
<keyword evidence="5 6" id="KW-0472">Membrane</keyword>
<protein>
    <submittedName>
        <fullName evidence="8">Competence protein ComEC</fullName>
    </submittedName>
</protein>